<name>A0A974WNV0_9BACT</name>
<dbReference type="KEGG" id="fuv:JR347_07475"/>
<protein>
    <recommendedName>
        <fullName evidence="5">LapA family protein</fullName>
    </recommendedName>
</protein>
<accession>A0A974WNV0</accession>
<proteinExistence type="predicted"/>
<evidence type="ECO:0000256" key="2">
    <source>
        <dbReference type="SAM" id="Phobius"/>
    </source>
</evidence>
<keyword evidence="2" id="KW-0812">Transmembrane</keyword>
<organism evidence="3 4">
    <name type="scientific">Fulvivirga lutea</name>
    <dbReference type="NCBI Taxonomy" id="2810512"/>
    <lineage>
        <taxon>Bacteria</taxon>
        <taxon>Pseudomonadati</taxon>
        <taxon>Bacteroidota</taxon>
        <taxon>Cytophagia</taxon>
        <taxon>Cytophagales</taxon>
        <taxon>Fulvivirgaceae</taxon>
        <taxon>Fulvivirga</taxon>
    </lineage>
</organism>
<keyword evidence="2" id="KW-0472">Membrane</keyword>
<sequence length="121" mass="13952">MKKPKSIFLIIYFIFHVLLLVVSIYVNYRSEDFEFLLWLRGKMDLMVYVSAIGMILFFVNVLISGLDARSHSKEKSALEQEVNALKAKMFDLQEATSTPKKKEAKPEVRESEEKEDSGADE</sequence>
<dbReference type="AlphaFoldDB" id="A0A974WNV0"/>
<gene>
    <name evidence="3" type="ORF">JR347_07475</name>
</gene>
<feature type="transmembrane region" description="Helical" evidence="2">
    <location>
        <begin position="46"/>
        <end position="66"/>
    </location>
</feature>
<evidence type="ECO:0000313" key="3">
    <source>
        <dbReference type="EMBL" id="QSE98913.1"/>
    </source>
</evidence>
<dbReference type="RefSeq" id="WP_205723427.1">
    <property type="nucleotide sequence ID" value="NZ_CP070608.1"/>
</dbReference>
<feature type="transmembrane region" description="Helical" evidence="2">
    <location>
        <begin position="7"/>
        <end position="26"/>
    </location>
</feature>
<evidence type="ECO:0000256" key="1">
    <source>
        <dbReference type="SAM" id="MobiDB-lite"/>
    </source>
</evidence>
<evidence type="ECO:0008006" key="5">
    <source>
        <dbReference type="Google" id="ProtNLM"/>
    </source>
</evidence>
<dbReference type="EMBL" id="CP070608">
    <property type="protein sequence ID" value="QSE98913.1"/>
    <property type="molecule type" value="Genomic_DNA"/>
</dbReference>
<keyword evidence="4" id="KW-1185">Reference proteome</keyword>
<evidence type="ECO:0000313" key="4">
    <source>
        <dbReference type="Proteomes" id="UP000662783"/>
    </source>
</evidence>
<dbReference type="Proteomes" id="UP000662783">
    <property type="component" value="Chromosome"/>
</dbReference>
<feature type="compositionally biased region" description="Basic and acidic residues" evidence="1">
    <location>
        <begin position="100"/>
        <end position="112"/>
    </location>
</feature>
<feature type="region of interest" description="Disordered" evidence="1">
    <location>
        <begin position="93"/>
        <end position="121"/>
    </location>
</feature>
<keyword evidence="2" id="KW-1133">Transmembrane helix</keyword>
<reference evidence="3" key="1">
    <citation type="submission" date="2021-02" db="EMBL/GenBank/DDBJ databases">
        <title>Fulvivirga sp. S481 isolated from sea water.</title>
        <authorList>
            <person name="Bae S.S."/>
            <person name="Baek K."/>
        </authorList>
    </citation>
    <scope>NUCLEOTIDE SEQUENCE</scope>
    <source>
        <strain evidence="3">S481</strain>
    </source>
</reference>